<keyword evidence="3" id="KW-0804">Transcription</keyword>
<sequence length="459" mass="51895">MDYFNSSCIEKLQKCSSETAFSLQREDTLSPNTNTNRDGAIDDECIERLLQVQLEAGVMDLDSISQDTVMGTQSVVEIGSCVEMNQENMSASTEESSPINGIQEELMQESSLTDLLLLGAEAVEAQNWSLASATVENLNDLLSNTENGDDSFKRLALFFTQGLNYKSNTSLQMKNEPVAELTNTIFAFQMLQELSPYVKFAHFTANQAILEATQGDHEVHIIDFDIMEGVQWPPLMVELATRKDAFLRITAIIADQTNAVNVQQTGRRLKEFANSINLAFMFDQMVIVREEDYEKIEVGNTLIANCMIHQLHMPNRSLQLVKSFWAELFNFNRIQSMSFVEFFCEAFHHYTALSDSLVSSFCGGYKIGFRLIEKELLGIRILDSLKQFPCEKKEKMLWANGFAYLKGFRRIPLSFSNISQAKSLVSLFGEGHEKCMLALCWKSRHLTTASIWVPKTKAK</sequence>
<comment type="similarity">
    <text evidence="5">Belongs to the GRAS family.</text>
</comment>
<evidence type="ECO:0000256" key="5">
    <source>
        <dbReference type="PROSITE-ProRule" id="PRU01191"/>
    </source>
</evidence>
<reference evidence="6 7" key="1">
    <citation type="journal article" date="2018" name="Sci. Data">
        <title>The draft genome sequence of cork oak.</title>
        <authorList>
            <person name="Ramos A.M."/>
            <person name="Usie A."/>
            <person name="Barbosa P."/>
            <person name="Barros P.M."/>
            <person name="Capote T."/>
            <person name="Chaves I."/>
            <person name="Simoes F."/>
            <person name="Abreu I."/>
            <person name="Carrasquinho I."/>
            <person name="Faro C."/>
            <person name="Guimaraes J.B."/>
            <person name="Mendonca D."/>
            <person name="Nobrega F."/>
            <person name="Rodrigues L."/>
            <person name="Saibo N.J.M."/>
            <person name="Varela M.C."/>
            <person name="Egas C."/>
            <person name="Matos J."/>
            <person name="Miguel C.M."/>
            <person name="Oliveira M.M."/>
            <person name="Ricardo C.P."/>
            <person name="Goncalves S."/>
        </authorList>
    </citation>
    <scope>NUCLEOTIDE SEQUENCE [LARGE SCALE GENOMIC DNA]</scope>
    <source>
        <strain evidence="7">cv. HL8</strain>
    </source>
</reference>
<dbReference type="GO" id="GO:0005634">
    <property type="term" value="C:nucleus"/>
    <property type="evidence" value="ECO:0007669"/>
    <property type="project" value="UniProtKB-SubCell"/>
</dbReference>
<dbReference type="EMBL" id="PKMF04000656">
    <property type="protein sequence ID" value="KAK7822724.1"/>
    <property type="molecule type" value="Genomic_DNA"/>
</dbReference>
<dbReference type="Pfam" id="PF03514">
    <property type="entry name" value="GRAS"/>
    <property type="match status" value="1"/>
</dbReference>
<dbReference type="PANTHER" id="PTHR31636">
    <property type="entry name" value="OSJNBA0084A10.13 PROTEIN-RELATED"/>
    <property type="match status" value="1"/>
</dbReference>
<evidence type="ECO:0000256" key="3">
    <source>
        <dbReference type="ARBA" id="ARBA00023163"/>
    </source>
</evidence>
<evidence type="ECO:0000256" key="1">
    <source>
        <dbReference type="ARBA" id="ARBA00004123"/>
    </source>
</evidence>
<proteinExistence type="inferred from homology"/>
<feature type="region of interest" description="SAW" evidence="5">
    <location>
        <begin position="381"/>
        <end position="453"/>
    </location>
</feature>
<dbReference type="AlphaFoldDB" id="A0AAW0J7B1"/>
<gene>
    <name evidence="6" type="primary">NSP2_1</name>
    <name evidence="6" type="ORF">CFP56_036226</name>
</gene>
<evidence type="ECO:0000313" key="6">
    <source>
        <dbReference type="EMBL" id="KAK7822724.1"/>
    </source>
</evidence>
<comment type="caution">
    <text evidence="6">The sequence shown here is derived from an EMBL/GenBank/DDBJ whole genome shotgun (WGS) entry which is preliminary data.</text>
</comment>
<dbReference type="Proteomes" id="UP000237347">
    <property type="component" value="Unassembled WGS sequence"/>
</dbReference>
<dbReference type="InterPro" id="IPR005202">
    <property type="entry name" value="TF_GRAS"/>
</dbReference>
<evidence type="ECO:0000256" key="4">
    <source>
        <dbReference type="ARBA" id="ARBA00023242"/>
    </source>
</evidence>
<comment type="caution">
    <text evidence="5">Lacks conserved residue(s) required for the propagation of feature annotation.</text>
</comment>
<feature type="short sequence motif" description="VHIID" evidence="5">
    <location>
        <begin position="219"/>
        <end position="223"/>
    </location>
</feature>
<protein>
    <submittedName>
        <fullName evidence="6">Nodulation-signaling pathway 2 protein</fullName>
    </submittedName>
</protein>
<comment type="subcellular location">
    <subcellularLocation>
        <location evidence="1">Nucleus</location>
    </subcellularLocation>
</comment>
<organism evidence="6 7">
    <name type="scientific">Quercus suber</name>
    <name type="common">Cork oak</name>
    <dbReference type="NCBI Taxonomy" id="58331"/>
    <lineage>
        <taxon>Eukaryota</taxon>
        <taxon>Viridiplantae</taxon>
        <taxon>Streptophyta</taxon>
        <taxon>Embryophyta</taxon>
        <taxon>Tracheophyta</taxon>
        <taxon>Spermatophyta</taxon>
        <taxon>Magnoliopsida</taxon>
        <taxon>eudicotyledons</taxon>
        <taxon>Gunneridae</taxon>
        <taxon>Pentapetalae</taxon>
        <taxon>rosids</taxon>
        <taxon>fabids</taxon>
        <taxon>Fagales</taxon>
        <taxon>Fagaceae</taxon>
        <taxon>Quercus</taxon>
    </lineage>
</organism>
<keyword evidence="7" id="KW-1185">Reference proteome</keyword>
<evidence type="ECO:0000256" key="2">
    <source>
        <dbReference type="ARBA" id="ARBA00023015"/>
    </source>
</evidence>
<dbReference type="PROSITE" id="PS50985">
    <property type="entry name" value="GRAS"/>
    <property type="match status" value="1"/>
</dbReference>
<accession>A0AAW0J7B1</accession>
<keyword evidence="4" id="KW-0539">Nucleus</keyword>
<keyword evidence="2" id="KW-0805">Transcription regulation</keyword>
<evidence type="ECO:0000313" key="7">
    <source>
        <dbReference type="Proteomes" id="UP000237347"/>
    </source>
</evidence>
<name>A0AAW0J7B1_QUESU</name>